<dbReference type="PANTHER" id="PTHR34846:SF11">
    <property type="entry name" value="4-CARBOXYMUCONOLACTONE DECARBOXYLASE FAMILY PROTEIN (AFU_ORTHOLOGUE AFUA_6G11590)"/>
    <property type="match status" value="1"/>
</dbReference>
<reference evidence="1 2" key="1">
    <citation type="journal article" date="2018" name="Sci. Rep.">
        <title>Comparative genomics provides insights into the lifestyle and reveals functional heterogeneity of dark septate endophytic fungi.</title>
        <authorList>
            <person name="Knapp D.G."/>
            <person name="Nemeth J.B."/>
            <person name="Barry K."/>
            <person name="Hainaut M."/>
            <person name="Henrissat B."/>
            <person name="Johnson J."/>
            <person name="Kuo A."/>
            <person name="Lim J.H.P."/>
            <person name="Lipzen A."/>
            <person name="Nolan M."/>
            <person name="Ohm R.A."/>
            <person name="Tamas L."/>
            <person name="Grigoriev I.V."/>
            <person name="Spatafora J.W."/>
            <person name="Nagy L.G."/>
            <person name="Kovacs G.M."/>
        </authorList>
    </citation>
    <scope>NUCLEOTIDE SEQUENCE [LARGE SCALE GENOMIC DNA]</scope>
    <source>
        <strain evidence="1 2">DSE2036</strain>
    </source>
</reference>
<dbReference type="InterPro" id="IPR029032">
    <property type="entry name" value="AhpD-like"/>
</dbReference>
<evidence type="ECO:0008006" key="3">
    <source>
        <dbReference type="Google" id="ProtNLM"/>
    </source>
</evidence>
<dbReference type="STRING" id="97972.A0A2V1DU85"/>
<organism evidence="1 2">
    <name type="scientific">Periconia macrospinosa</name>
    <dbReference type="NCBI Taxonomy" id="97972"/>
    <lineage>
        <taxon>Eukaryota</taxon>
        <taxon>Fungi</taxon>
        <taxon>Dikarya</taxon>
        <taxon>Ascomycota</taxon>
        <taxon>Pezizomycotina</taxon>
        <taxon>Dothideomycetes</taxon>
        <taxon>Pleosporomycetidae</taxon>
        <taxon>Pleosporales</taxon>
        <taxon>Massarineae</taxon>
        <taxon>Periconiaceae</taxon>
        <taxon>Periconia</taxon>
    </lineage>
</organism>
<evidence type="ECO:0000313" key="1">
    <source>
        <dbReference type="EMBL" id="PVI01512.1"/>
    </source>
</evidence>
<dbReference type="PANTHER" id="PTHR34846">
    <property type="entry name" value="4-CARBOXYMUCONOLACTONE DECARBOXYLASE FAMILY PROTEIN (AFU_ORTHOLOGUE AFUA_6G11590)"/>
    <property type="match status" value="1"/>
</dbReference>
<accession>A0A2V1DU85</accession>
<sequence length="194" mass="21868">MAPRFPLEEAPDTAAQKVIEEALVKMHEGGPPFKWIEDDGRSLLGCYAPLGYTTAPWTQQFFELAKLCYSPGGPKPRNRELAIMGLCSVFYAPYAAYCHQGVARKCGFSDEQYRDGLAGRVPSDLTAEESMAYHLGRTLSTQTTPLEDELWNQITSVMEKREFVGIVHTIAGYRWVFLLEFANGEDKRWMKSSD</sequence>
<dbReference type="Proteomes" id="UP000244855">
    <property type="component" value="Unassembled WGS sequence"/>
</dbReference>
<dbReference type="AlphaFoldDB" id="A0A2V1DU85"/>
<name>A0A2V1DU85_9PLEO</name>
<dbReference type="OrthoDB" id="3760928at2759"/>
<keyword evidence="2" id="KW-1185">Reference proteome</keyword>
<dbReference type="EMBL" id="KZ805356">
    <property type="protein sequence ID" value="PVI01512.1"/>
    <property type="molecule type" value="Genomic_DNA"/>
</dbReference>
<evidence type="ECO:0000313" key="2">
    <source>
        <dbReference type="Proteomes" id="UP000244855"/>
    </source>
</evidence>
<dbReference type="SUPFAM" id="SSF69118">
    <property type="entry name" value="AhpD-like"/>
    <property type="match status" value="1"/>
</dbReference>
<dbReference type="Gene3D" id="1.20.1290.10">
    <property type="entry name" value="AhpD-like"/>
    <property type="match status" value="1"/>
</dbReference>
<protein>
    <recommendedName>
        <fullName evidence="3">Carboxymuconolactone decarboxylase-like domain-containing protein</fullName>
    </recommendedName>
</protein>
<gene>
    <name evidence="1" type="ORF">DM02DRAFT_561268</name>
</gene>
<proteinExistence type="predicted"/>